<dbReference type="GO" id="GO:0001018">
    <property type="term" value="F:mitochondrial promoter sequence-specific DNA binding"/>
    <property type="evidence" value="ECO:0007669"/>
    <property type="project" value="TreeGrafter"/>
</dbReference>
<evidence type="ECO:0000256" key="9">
    <source>
        <dbReference type="RuleBase" id="RU003805"/>
    </source>
</evidence>
<dbReference type="InterPro" id="IPR037159">
    <property type="entry name" value="RNA_POL_N_sf"/>
</dbReference>
<keyword evidence="6" id="KW-0809">Transit peptide</keyword>
<dbReference type="GO" id="GO:0006390">
    <property type="term" value="P:mitochondrial transcription"/>
    <property type="evidence" value="ECO:0007669"/>
    <property type="project" value="TreeGrafter"/>
</dbReference>
<dbReference type="GO" id="GO:0034245">
    <property type="term" value="C:mitochondrial DNA-directed RNA polymerase complex"/>
    <property type="evidence" value="ECO:0007669"/>
    <property type="project" value="TreeGrafter"/>
</dbReference>
<evidence type="ECO:0000256" key="2">
    <source>
        <dbReference type="ARBA" id="ARBA00012418"/>
    </source>
</evidence>
<dbReference type="Gene3D" id="1.10.1320.10">
    <property type="entry name" value="DNA-directed RNA polymerase, N-terminal domain"/>
    <property type="match status" value="1"/>
</dbReference>
<dbReference type="CTD" id="20316753"/>
<dbReference type="OrthoDB" id="276422at2759"/>
<evidence type="ECO:0000259" key="10">
    <source>
        <dbReference type="SMART" id="SM01311"/>
    </source>
</evidence>
<comment type="similarity">
    <text evidence="1 9">Belongs to the phage and mitochondrial RNA polymerase family.</text>
</comment>
<evidence type="ECO:0000256" key="4">
    <source>
        <dbReference type="ARBA" id="ARBA00022679"/>
    </source>
</evidence>
<dbReference type="PANTHER" id="PTHR10102">
    <property type="entry name" value="DNA-DIRECTED RNA POLYMERASE, MITOCHONDRIAL"/>
    <property type="match status" value="1"/>
</dbReference>
<evidence type="ECO:0000256" key="8">
    <source>
        <dbReference type="ARBA" id="ARBA00048552"/>
    </source>
</evidence>
<dbReference type="Gene3D" id="1.10.150.20">
    <property type="entry name" value="5' to 3' exonuclease, C-terminal subdomain"/>
    <property type="match status" value="1"/>
</dbReference>
<gene>
    <name evidence="11" type="ORF">T265_02565</name>
</gene>
<evidence type="ECO:0000256" key="1">
    <source>
        <dbReference type="ARBA" id="ARBA00009493"/>
    </source>
</evidence>
<dbReference type="PROSITE" id="PS00900">
    <property type="entry name" value="RNA_POL_PHAGE_1"/>
    <property type="match status" value="1"/>
</dbReference>
<dbReference type="Pfam" id="PF14700">
    <property type="entry name" value="RPOL_N"/>
    <property type="match status" value="1"/>
</dbReference>
<dbReference type="InterPro" id="IPR002092">
    <property type="entry name" value="DNA-dir_Rpol_phage-type"/>
</dbReference>
<dbReference type="InterPro" id="IPR043502">
    <property type="entry name" value="DNA/RNA_pol_sf"/>
</dbReference>
<keyword evidence="3 9" id="KW-0240">DNA-directed RNA polymerase</keyword>
<proteinExistence type="inferred from homology"/>
<evidence type="ECO:0000256" key="6">
    <source>
        <dbReference type="ARBA" id="ARBA00022946"/>
    </source>
</evidence>
<dbReference type="Gene3D" id="1.10.287.280">
    <property type="match status" value="1"/>
</dbReference>
<dbReference type="SUPFAM" id="SSF56672">
    <property type="entry name" value="DNA/RNA polymerases"/>
    <property type="match status" value="1"/>
</dbReference>
<dbReference type="STRING" id="6198.A0A074ZUH9"/>
<dbReference type="GeneID" id="20316753"/>
<keyword evidence="4 9" id="KW-0808">Transferase</keyword>
<dbReference type="InterPro" id="IPR029262">
    <property type="entry name" value="RPOL_N"/>
</dbReference>
<feature type="domain" description="DNA-directed RNA polymerase N-terminal" evidence="10">
    <location>
        <begin position="490"/>
        <end position="828"/>
    </location>
</feature>
<evidence type="ECO:0000256" key="7">
    <source>
        <dbReference type="ARBA" id="ARBA00023163"/>
    </source>
</evidence>
<dbReference type="EMBL" id="KL596650">
    <property type="protein sequence ID" value="KER31113.1"/>
    <property type="molecule type" value="Genomic_DNA"/>
</dbReference>
<keyword evidence="12" id="KW-1185">Reference proteome</keyword>
<comment type="catalytic activity">
    <reaction evidence="8 9">
        <text>RNA(n) + a ribonucleoside 5'-triphosphate = RNA(n+1) + diphosphate</text>
        <dbReference type="Rhea" id="RHEA:21248"/>
        <dbReference type="Rhea" id="RHEA-COMP:14527"/>
        <dbReference type="Rhea" id="RHEA-COMP:17342"/>
        <dbReference type="ChEBI" id="CHEBI:33019"/>
        <dbReference type="ChEBI" id="CHEBI:61557"/>
        <dbReference type="ChEBI" id="CHEBI:140395"/>
        <dbReference type="EC" id="2.7.7.6"/>
    </reaction>
</comment>
<evidence type="ECO:0000313" key="12">
    <source>
        <dbReference type="Proteomes" id="UP000054324"/>
    </source>
</evidence>
<dbReference type="Proteomes" id="UP000054324">
    <property type="component" value="Unassembled WGS sequence"/>
</dbReference>
<dbReference type="FunFam" id="1.10.287.280:FF:000001">
    <property type="entry name" value="DNA-directed RNA polymerase"/>
    <property type="match status" value="1"/>
</dbReference>
<dbReference type="Pfam" id="PF00940">
    <property type="entry name" value="RNA_pol"/>
    <property type="match status" value="1"/>
</dbReference>
<dbReference type="PANTHER" id="PTHR10102:SF0">
    <property type="entry name" value="DNA-DIRECTED RNA POLYMERASE, MITOCHONDRIAL"/>
    <property type="match status" value="1"/>
</dbReference>
<evidence type="ECO:0000256" key="3">
    <source>
        <dbReference type="ARBA" id="ARBA00022478"/>
    </source>
</evidence>
<name>A0A074ZUH9_OPIVI</name>
<dbReference type="GO" id="GO:0003899">
    <property type="term" value="F:DNA-directed RNA polymerase activity"/>
    <property type="evidence" value="ECO:0007669"/>
    <property type="project" value="UniProtKB-EC"/>
</dbReference>
<dbReference type="EC" id="2.7.7.6" evidence="2 9"/>
<evidence type="ECO:0000256" key="5">
    <source>
        <dbReference type="ARBA" id="ARBA00022695"/>
    </source>
</evidence>
<keyword evidence="7 9" id="KW-0804">Transcription</keyword>
<organism evidence="11 12">
    <name type="scientific">Opisthorchis viverrini</name>
    <name type="common">Southeast Asian liver fluke</name>
    <dbReference type="NCBI Taxonomy" id="6198"/>
    <lineage>
        <taxon>Eukaryota</taxon>
        <taxon>Metazoa</taxon>
        <taxon>Spiralia</taxon>
        <taxon>Lophotrochozoa</taxon>
        <taxon>Platyhelminthes</taxon>
        <taxon>Trematoda</taxon>
        <taxon>Digenea</taxon>
        <taxon>Opisthorchiida</taxon>
        <taxon>Opisthorchiata</taxon>
        <taxon>Opisthorchiidae</taxon>
        <taxon>Opisthorchis</taxon>
    </lineage>
</organism>
<protein>
    <recommendedName>
        <fullName evidence="2 9">DNA-directed RNA polymerase</fullName>
        <ecNumber evidence="2 9">2.7.7.6</ecNumber>
    </recommendedName>
</protein>
<dbReference type="KEGG" id="ovi:T265_02565"/>
<dbReference type="InterPro" id="IPR046950">
    <property type="entry name" value="DNA-dir_Rpol_C_phage-type"/>
</dbReference>
<reference evidence="11 12" key="1">
    <citation type="submission" date="2013-11" db="EMBL/GenBank/DDBJ databases">
        <title>Opisthorchis viverrini - life in the bile duct.</title>
        <authorList>
            <person name="Young N.D."/>
            <person name="Nagarajan N."/>
            <person name="Lin S.J."/>
            <person name="Korhonen P.K."/>
            <person name="Jex A.R."/>
            <person name="Hall R.S."/>
            <person name="Safavi-Hemami H."/>
            <person name="Kaewkong W."/>
            <person name="Bertrand D."/>
            <person name="Gao S."/>
            <person name="Seet Q."/>
            <person name="Wongkham S."/>
            <person name="Teh B.T."/>
            <person name="Wongkham C."/>
            <person name="Intapan P.M."/>
            <person name="Maleewong W."/>
            <person name="Yang X."/>
            <person name="Hu M."/>
            <person name="Wang Z."/>
            <person name="Hofmann A."/>
            <person name="Sternberg P.W."/>
            <person name="Tan P."/>
            <person name="Wang J."/>
            <person name="Gasser R.B."/>
        </authorList>
    </citation>
    <scope>NUCLEOTIDE SEQUENCE [LARGE SCALE GENOMIC DNA]</scope>
</reference>
<dbReference type="SMART" id="SM01311">
    <property type="entry name" value="RPOL_N"/>
    <property type="match status" value="1"/>
</dbReference>
<sequence>MVDKIMKRTLEDLQNPGVQIVAGTNLVDLEYQDEAQALLVTVGLSFSMRPTTSKFKAMLQNAQSLNIRLTIQEKLVLTALLRRAKSSDIVVVAGDMNAQVGMLSASETQLGGRHGLNSVRSVNCIEDSPILDHNSGKTKVSPNVQKTNDCSEYLTWSVIGDPNAKVAILLRQGELIAAERQLLPRHAQILGTCLSYWKKNFTDRKNTVVEHQSHLNQPSNPSELELKSFSVLKQALAKVYASNCKLIAFADTSVAAGEYSQFLRLCNALRRESKTNRGLLSGKMLVSPKIYETLACYFANKADWLSLDGLLKRMEQDGITVTPMIYVCAVECLGRLLALHCPATEKSTIAPTFASHFPNSQSIRDPVVPHKLASNSKEIVHKIEHMLHLIGQKAESQGVDIYQQLLCMPRAPGTIHHVLLGLERIQRRSVPNGVSSNRPERTIIFPYVNEPKQSDRIYPVEKHLNTVQHRMRNAFAGAIPQNEDLLTCFERQLALECKGEVRIPPVLPPYPMKDSISSFKKPLPNMLKKRLRHALLEEQSRWRIKLLAGFKDLLQRLKRSHTRDKITVYPFLKILPAPHYVDLMIKAIDNVALNSTLQHVSSTLVCMDLGRRVQAACELYRKEKLGVLDELKQVYTSYAEQFNREDMPLPQFRHMWLSVTKSRVNEGAVSLHHDWPEWTPFVQYMVGRALYSLIYDKLKFDRNRPILVRHQTLDNLANRTGPNMKDVSTASPNLIRSQESPLLFEVFTQFVSEMRMEVKIHPTLANWYRDAEYPPLSFHPAELPMLCPPVPWTDLHDAGYLVSRTFSSLSFRTSFPTQILDALIKVARAGGSRKLSLPEIVRQTMPSPLSITKNYMLQFFPHITSSTPCIYPFSTMSYEERRAADRQAKEAQKQYDEMRSLWATELYRLSIANQYRGRVFWFPHSMDFRGRVYPCPPHFHHMGSDVSRGLIVFAKGLPLGEHGLDWLKIHLVNLTGLKKRCSNRDRLEFAEQLLDDVLDSARNPFNGRRWWQEQEEPWQVLACCKELMAAIEHPSGPHNYISHFPVHQDGSCNGLQHYAALGRDCRGAESVNLTARDQPQDVYSDVAEVVEAQRQADAAAGIPVAKVLEGFVRRKVIKQSVMTTVYGVTLYGASEQIRRQLRDLEDFPGREWIGPAGTYLARLTLASIGAIFTSSTEIQAWFGQIAHHISRHLGSRVSWETPLGLPVTQPYMTLPSALTADRFSEFTPSSPFSPPSPTLLGASAMEVASRVRHNYANYKELPVPNPVKQQNAFPPNFIHSLDSCHMMLTALHCFREGITFASVHDCFWTHAATVNEMNRICREEFIALHSEPILTNFADYLRSKFAYTKEEISEMNSELKRAKASAFNEILARVPKPGKFDLNEVRNSTYFFS</sequence>
<keyword evidence="5 9" id="KW-0548">Nucleotidyltransferase</keyword>
<accession>A0A074ZUH9</accession>
<evidence type="ECO:0000313" key="11">
    <source>
        <dbReference type="EMBL" id="KER31113.1"/>
    </source>
</evidence>
<dbReference type="RefSeq" id="XP_009165108.1">
    <property type="nucleotide sequence ID" value="XM_009166844.1"/>
</dbReference>
<comment type="function">
    <text evidence="9">DNA-dependent RNA polymerase catalyzes the transcription of DNA into RNA using the four ribonucleoside triphosphates as substrates.</text>
</comment>
<dbReference type="PROSITE" id="PS00489">
    <property type="entry name" value="RNA_POL_PHAGE_2"/>
    <property type="match status" value="1"/>
</dbReference>